<dbReference type="InterPro" id="IPR019410">
    <property type="entry name" value="Methyltransf_16"/>
</dbReference>
<dbReference type="PANTHER" id="PTHR14614:SF132">
    <property type="entry name" value="PROTEIN-LYSINE METHYLTRANSFERASE C42C1.13"/>
    <property type="match status" value="1"/>
</dbReference>
<gene>
    <name evidence="2" type="ORF">PGLA1383_LOCUS3303</name>
</gene>
<dbReference type="OrthoDB" id="46564at2759"/>
<protein>
    <recommendedName>
        <fullName evidence="4">Calmodulin-lysine N-methyltransferase</fullName>
    </recommendedName>
</protein>
<evidence type="ECO:0000256" key="1">
    <source>
        <dbReference type="SAM" id="MobiDB-lite"/>
    </source>
</evidence>
<dbReference type="Proteomes" id="UP000654075">
    <property type="component" value="Unassembled WGS sequence"/>
</dbReference>
<evidence type="ECO:0008006" key="4">
    <source>
        <dbReference type="Google" id="ProtNLM"/>
    </source>
</evidence>
<evidence type="ECO:0000313" key="3">
    <source>
        <dbReference type="Proteomes" id="UP000654075"/>
    </source>
</evidence>
<reference evidence="2" key="1">
    <citation type="submission" date="2021-02" db="EMBL/GenBank/DDBJ databases">
        <authorList>
            <person name="Dougan E. K."/>
            <person name="Rhodes N."/>
            <person name="Thang M."/>
            <person name="Chan C."/>
        </authorList>
    </citation>
    <scope>NUCLEOTIDE SEQUENCE</scope>
</reference>
<dbReference type="Gene3D" id="3.40.50.150">
    <property type="entry name" value="Vaccinia Virus protein VP39"/>
    <property type="match status" value="1"/>
</dbReference>
<proteinExistence type="predicted"/>
<feature type="non-terminal residue" evidence="2">
    <location>
        <position position="121"/>
    </location>
</feature>
<sequence>FVFSHGDVQVAVGQRAKDPGQDPFAEDHTGDLVWPTALAFCRYLCDHEPLLQQKRVLDIGAGTGLVGLVASKLGAHVTLTDVPRVIPLLARNAAVDVAASGDLGGAEAPSSPSADLTDVKP</sequence>
<dbReference type="PANTHER" id="PTHR14614">
    <property type="entry name" value="HEPATOCELLULAR CARCINOMA-ASSOCIATED ANTIGEN"/>
    <property type="match status" value="1"/>
</dbReference>
<comment type="caution">
    <text evidence="2">The sequence shown here is derived from an EMBL/GenBank/DDBJ whole genome shotgun (WGS) entry which is preliminary data.</text>
</comment>
<name>A0A813DD07_POLGL</name>
<organism evidence="2 3">
    <name type="scientific">Polarella glacialis</name>
    <name type="common">Dinoflagellate</name>
    <dbReference type="NCBI Taxonomy" id="89957"/>
    <lineage>
        <taxon>Eukaryota</taxon>
        <taxon>Sar</taxon>
        <taxon>Alveolata</taxon>
        <taxon>Dinophyceae</taxon>
        <taxon>Suessiales</taxon>
        <taxon>Suessiaceae</taxon>
        <taxon>Polarella</taxon>
    </lineage>
</organism>
<dbReference type="EMBL" id="CAJNNV010001134">
    <property type="protein sequence ID" value="CAE8584369.1"/>
    <property type="molecule type" value="Genomic_DNA"/>
</dbReference>
<feature type="non-terminal residue" evidence="2">
    <location>
        <position position="1"/>
    </location>
</feature>
<keyword evidence="3" id="KW-1185">Reference proteome</keyword>
<dbReference type="InterPro" id="IPR029063">
    <property type="entry name" value="SAM-dependent_MTases_sf"/>
</dbReference>
<dbReference type="SUPFAM" id="SSF53335">
    <property type="entry name" value="S-adenosyl-L-methionine-dependent methyltransferases"/>
    <property type="match status" value="1"/>
</dbReference>
<dbReference type="Pfam" id="PF10294">
    <property type="entry name" value="Methyltransf_16"/>
    <property type="match status" value="1"/>
</dbReference>
<evidence type="ECO:0000313" key="2">
    <source>
        <dbReference type="EMBL" id="CAE8584369.1"/>
    </source>
</evidence>
<dbReference type="AlphaFoldDB" id="A0A813DD07"/>
<feature type="region of interest" description="Disordered" evidence="1">
    <location>
        <begin position="101"/>
        <end position="121"/>
    </location>
</feature>
<accession>A0A813DD07</accession>